<evidence type="ECO:0000256" key="2">
    <source>
        <dbReference type="ARBA" id="ARBA00022692"/>
    </source>
</evidence>
<comment type="caution">
    <text evidence="7">The sequence shown here is derived from an EMBL/GenBank/DDBJ whole genome shotgun (WGS) entry which is preliminary data.</text>
</comment>
<feature type="transmembrane region" description="Helical" evidence="5">
    <location>
        <begin position="21"/>
        <end position="41"/>
    </location>
</feature>
<evidence type="ECO:0000256" key="5">
    <source>
        <dbReference type="SAM" id="Phobius"/>
    </source>
</evidence>
<evidence type="ECO:0000256" key="1">
    <source>
        <dbReference type="ARBA" id="ARBA00004141"/>
    </source>
</evidence>
<feature type="transmembrane region" description="Helical" evidence="5">
    <location>
        <begin position="95"/>
        <end position="122"/>
    </location>
</feature>
<dbReference type="InterPro" id="IPR000412">
    <property type="entry name" value="ABC_2_transport"/>
</dbReference>
<gene>
    <name evidence="7" type="ORF">FC60_GL000328</name>
</gene>
<dbReference type="PRINTS" id="PR00164">
    <property type="entry name" value="ABC2TRNSPORT"/>
</dbReference>
<dbReference type="InterPro" id="IPR013525">
    <property type="entry name" value="ABC2_TM"/>
</dbReference>
<evidence type="ECO:0000259" key="6">
    <source>
        <dbReference type="Pfam" id="PF12698"/>
    </source>
</evidence>
<dbReference type="PANTHER" id="PTHR43027:SF1">
    <property type="entry name" value="DOXORUBICIN RESISTANCE ABC TRANSPORTER PERMEASE PROTEIN DRRC-RELATED"/>
    <property type="match status" value="1"/>
</dbReference>
<dbReference type="GO" id="GO:0043190">
    <property type="term" value="C:ATP-binding cassette (ABC) transporter complex"/>
    <property type="evidence" value="ECO:0007669"/>
    <property type="project" value="InterPro"/>
</dbReference>
<reference evidence="7 8" key="1">
    <citation type="journal article" date="2015" name="Genome Announc.">
        <title>Expanding the biotechnology potential of lactobacilli through comparative genomics of 213 strains and associated genera.</title>
        <authorList>
            <person name="Sun Z."/>
            <person name="Harris H.M."/>
            <person name="McCann A."/>
            <person name="Guo C."/>
            <person name="Argimon S."/>
            <person name="Zhang W."/>
            <person name="Yang X."/>
            <person name="Jeffery I.B."/>
            <person name="Cooney J.C."/>
            <person name="Kagawa T.F."/>
            <person name="Liu W."/>
            <person name="Song Y."/>
            <person name="Salvetti E."/>
            <person name="Wrobel A."/>
            <person name="Rasinkangas P."/>
            <person name="Parkhill J."/>
            <person name="Rea M.C."/>
            <person name="O'Sullivan O."/>
            <person name="Ritari J."/>
            <person name="Douillard F.P."/>
            <person name="Paul Ross R."/>
            <person name="Yang R."/>
            <person name="Briner A.E."/>
            <person name="Felis G.E."/>
            <person name="de Vos W.M."/>
            <person name="Barrangou R."/>
            <person name="Klaenhammer T.R."/>
            <person name="Caufield P.W."/>
            <person name="Cui Y."/>
            <person name="Zhang H."/>
            <person name="O'Toole P.W."/>
        </authorList>
    </citation>
    <scope>NUCLEOTIDE SEQUENCE [LARGE SCALE GENOMIC DNA]</scope>
    <source>
        <strain evidence="7 8">DSM 16045</strain>
    </source>
</reference>
<dbReference type="EMBL" id="AZFN01000012">
    <property type="protein sequence ID" value="KRM02358.1"/>
    <property type="molecule type" value="Genomic_DNA"/>
</dbReference>
<feature type="transmembrane region" description="Helical" evidence="5">
    <location>
        <begin position="164"/>
        <end position="183"/>
    </location>
</feature>
<dbReference type="Proteomes" id="UP000051739">
    <property type="component" value="Unassembled WGS sequence"/>
</dbReference>
<accession>A0A0R1VH11</accession>
<dbReference type="InterPro" id="IPR052902">
    <property type="entry name" value="ABC-2_transporter"/>
</dbReference>
<dbReference type="PANTHER" id="PTHR43027">
    <property type="entry name" value="DOXORUBICIN RESISTANCE ABC TRANSPORTER PERMEASE PROTEIN DRRC-RELATED"/>
    <property type="match status" value="1"/>
</dbReference>
<evidence type="ECO:0000313" key="7">
    <source>
        <dbReference type="EMBL" id="KRM02358.1"/>
    </source>
</evidence>
<feature type="transmembrane region" description="Helical" evidence="5">
    <location>
        <begin position="134"/>
        <end position="157"/>
    </location>
</feature>
<sequence length="247" mass="27865">MNKFFSQTWINLKRIILRNKRFVFFDVLMPIIFYLLFTRAMPMTNQGSWSKDFLISMIIYANLLGSVITVANNLTTDRTQGLLTFVTLSERSKGYYYASMGLVFWLLNVVSASLVLLVGLLASGIKLTGFEISYLLLAMPLTCLPLVLLGIICSLVGDNSASAGMANLLVFPMAMISGLWWPITEMPLWLQKIGELMPTYAIQTMTKEALNNHFASGQLISILIWTFGLIFVMMLVNRFWGVRETTI</sequence>
<feature type="domain" description="ABC-2 type transporter transmembrane" evidence="6">
    <location>
        <begin position="39"/>
        <end position="235"/>
    </location>
</feature>
<feature type="transmembrane region" description="Helical" evidence="5">
    <location>
        <begin position="219"/>
        <end position="240"/>
    </location>
</feature>
<keyword evidence="3 5" id="KW-1133">Transmembrane helix</keyword>
<organism evidence="7 8">
    <name type="scientific">Limosilactobacillus gastricus DSM 16045</name>
    <dbReference type="NCBI Taxonomy" id="1423749"/>
    <lineage>
        <taxon>Bacteria</taxon>
        <taxon>Bacillati</taxon>
        <taxon>Bacillota</taxon>
        <taxon>Bacilli</taxon>
        <taxon>Lactobacillales</taxon>
        <taxon>Lactobacillaceae</taxon>
        <taxon>Limosilactobacillus</taxon>
    </lineage>
</organism>
<proteinExistence type="predicted"/>
<keyword evidence="2 5" id="KW-0812">Transmembrane</keyword>
<dbReference type="PIRSF" id="PIRSF006648">
    <property type="entry name" value="DrrB"/>
    <property type="match status" value="1"/>
</dbReference>
<name>A0A0R1VH11_9LACO</name>
<evidence type="ECO:0000256" key="3">
    <source>
        <dbReference type="ARBA" id="ARBA00022989"/>
    </source>
</evidence>
<protein>
    <submittedName>
        <fullName evidence="7">Abc transporter, permease protein</fullName>
    </submittedName>
</protein>
<dbReference type="AlphaFoldDB" id="A0A0R1VH11"/>
<dbReference type="RefSeq" id="WP_056937390.1">
    <property type="nucleotide sequence ID" value="NZ_AZFN01000012.1"/>
</dbReference>
<keyword evidence="8" id="KW-1185">Reference proteome</keyword>
<keyword evidence="4 5" id="KW-0472">Membrane</keyword>
<feature type="transmembrane region" description="Helical" evidence="5">
    <location>
        <begin position="53"/>
        <end position="74"/>
    </location>
</feature>
<dbReference type="GO" id="GO:0140359">
    <property type="term" value="F:ABC-type transporter activity"/>
    <property type="evidence" value="ECO:0007669"/>
    <property type="project" value="InterPro"/>
</dbReference>
<dbReference type="PATRIC" id="fig|1423749.3.peg.329"/>
<comment type="subcellular location">
    <subcellularLocation>
        <location evidence="1">Membrane</location>
        <topology evidence="1">Multi-pass membrane protein</topology>
    </subcellularLocation>
</comment>
<evidence type="ECO:0000256" key="4">
    <source>
        <dbReference type="ARBA" id="ARBA00023136"/>
    </source>
</evidence>
<evidence type="ECO:0000313" key="8">
    <source>
        <dbReference type="Proteomes" id="UP000051739"/>
    </source>
</evidence>
<dbReference type="Pfam" id="PF12698">
    <property type="entry name" value="ABC2_membrane_3"/>
    <property type="match status" value="1"/>
</dbReference>